<keyword evidence="2" id="KW-1133">Transmembrane helix</keyword>
<organism evidence="3 4">
    <name type="scientific">Podospora aff. communis PSN243</name>
    <dbReference type="NCBI Taxonomy" id="3040156"/>
    <lineage>
        <taxon>Eukaryota</taxon>
        <taxon>Fungi</taxon>
        <taxon>Dikarya</taxon>
        <taxon>Ascomycota</taxon>
        <taxon>Pezizomycotina</taxon>
        <taxon>Sordariomycetes</taxon>
        <taxon>Sordariomycetidae</taxon>
        <taxon>Sordariales</taxon>
        <taxon>Podosporaceae</taxon>
        <taxon>Podospora</taxon>
    </lineage>
</organism>
<dbReference type="PANTHER" id="PTHR37544">
    <property type="entry name" value="SPRAY-RELATED"/>
    <property type="match status" value="1"/>
</dbReference>
<accession>A0AAV9G9V1</accession>
<feature type="transmembrane region" description="Helical" evidence="2">
    <location>
        <begin position="498"/>
        <end position="518"/>
    </location>
</feature>
<feature type="transmembrane region" description="Helical" evidence="2">
    <location>
        <begin position="902"/>
        <end position="922"/>
    </location>
</feature>
<feature type="region of interest" description="Disordered" evidence="1">
    <location>
        <begin position="118"/>
        <end position="147"/>
    </location>
</feature>
<feature type="transmembrane region" description="Helical" evidence="2">
    <location>
        <begin position="568"/>
        <end position="586"/>
    </location>
</feature>
<evidence type="ECO:0000313" key="4">
    <source>
        <dbReference type="Proteomes" id="UP001321760"/>
    </source>
</evidence>
<reference evidence="3" key="2">
    <citation type="submission" date="2023-05" db="EMBL/GenBank/DDBJ databases">
        <authorList>
            <consortium name="Lawrence Berkeley National Laboratory"/>
            <person name="Steindorff A."/>
            <person name="Hensen N."/>
            <person name="Bonometti L."/>
            <person name="Westerberg I."/>
            <person name="Brannstrom I.O."/>
            <person name="Guillou S."/>
            <person name="Cros-Aarteil S."/>
            <person name="Calhoun S."/>
            <person name="Haridas S."/>
            <person name="Kuo A."/>
            <person name="Mondo S."/>
            <person name="Pangilinan J."/>
            <person name="Riley R."/>
            <person name="Labutti K."/>
            <person name="Andreopoulos B."/>
            <person name="Lipzen A."/>
            <person name="Chen C."/>
            <person name="Yanf M."/>
            <person name="Daum C."/>
            <person name="Ng V."/>
            <person name="Clum A."/>
            <person name="Ohm R."/>
            <person name="Martin F."/>
            <person name="Silar P."/>
            <person name="Natvig D."/>
            <person name="Lalanne C."/>
            <person name="Gautier V."/>
            <person name="Ament-Velasquez S.L."/>
            <person name="Kruys A."/>
            <person name="Hutchinson M.I."/>
            <person name="Powell A.J."/>
            <person name="Barry K."/>
            <person name="Miller A.N."/>
            <person name="Grigoriev I.V."/>
            <person name="Debuchy R."/>
            <person name="Gladieux P."/>
            <person name="Thoren M.H."/>
            <person name="Johannesson H."/>
        </authorList>
    </citation>
    <scope>NUCLEOTIDE SEQUENCE</scope>
    <source>
        <strain evidence="3">PSN243</strain>
    </source>
</reference>
<keyword evidence="4" id="KW-1185">Reference proteome</keyword>
<dbReference type="PANTHER" id="PTHR37544:SF3">
    <property type="entry name" value="SPRAY"/>
    <property type="match status" value="1"/>
</dbReference>
<gene>
    <name evidence="3" type="ORF">QBC34DRAFT_442091</name>
</gene>
<evidence type="ECO:0000256" key="1">
    <source>
        <dbReference type="SAM" id="MobiDB-lite"/>
    </source>
</evidence>
<feature type="transmembrane region" description="Helical" evidence="2">
    <location>
        <begin position="76"/>
        <end position="100"/>
    </location>
</feature>
<comment type="caution">
    <text evidence="3">The sequence shown here is derived from an EMBL/GenBank/DDBJ whole genome shotgun (WGS) entry which is preliminary data.</text>
</comment>
<proteinExistence type="predicted"/>
<keyword evidence="2" id="KW-0472">Membrane</keyword>
<dbReference type="Pfam" id="PF11915">
    <property type="entry name" value="DUF3433"/>
    <property type="match status" value="2"/>
</dbReference>
<reference evidence="3" key="1">
    <citation type="journal article" date="2023" name="Mol. Phylogenet. Evol.">
        <title>Genome-scale phylogeny and comparative genomics of the fungal order Sordariales.</title>
        <authorList>
            <person name="Hensen N."/>
            <person name="Bonometti L."/>
            <person name="Westerberg I."/>
            <person name="Brannstrom I.O."/>
            <person name="Guillou S."/>
            <person name="Cros-Aarteil S."/>
            <person name="Calhoun S."/>
            <person name="Haridas S."/>
            <person name="Kuo A."/>
            <person name="Mondo S."/>
            <person name="Pangilinan J."/>
            <person name="Riley R."/>
            <person name="LaButti K."/>
            <person name="Andreopoulos B."/>
            <person name="Lipzen A."/>
            <person name="Chen C."/>
            <person name="Yan M."/>
            <person name="Daum C."/>
            <person name="Ng V."/>
            <person name="Clum A."/>
            <person name="Steindorff A."/>
            <person name="Ohm R.A."/>
            <person name="Martin F."/>
            <person name="Silar P."/>
            <person name="Natvig D.O."/>
            <person name="Lalanne C."/>
            <person name="Gautier V."/>
            <person name="Ament-Velasquez S.L."/>
            <person name="Kruys A."/>
            <person name="Hutchinson M.I."/>
            <person name="Powell A.J."/>
            <person name="Barry K."/>
            <person name="Miller A.N."/>
            <person name="Grigoriev I.V."/>
            <person name="Debuchy R."/>
            <person name="Gladieux P."/>
            <person name="Hiltunen Thoren M."/>
            <person name="Johannesson H."/>
        </authorList>
    </citation>
    <scope>NUCLEOTIDE SEQUENCE</scope>
    <source>
        <strain evidence="3">PSN243</strain>
    </source>
</reference>
<dbReference type="InterPro" id="IPR021840">
    <property type="entry name" value="DUF3433"/>
</dbReference>
<dbReference type="EMBL" id="MU865971">
    <property type="protein sequence ID" value="KAK4444873.1"/>
    <property type="molecule type" value="Genomic_DNA"/>
</dbReference>
<feature type="compositionally biased region" description="Low complexity" evidence="1">
    <location>
        <begin position="133"/>
        <end position="147"/>
    </location>
</feature>
<feature type="transmembrane region" description="Helical" evidence="2">
    <location>
        <begin position="620"/>
        <end position="639"/>
    </location>
</feature>
<evidence type="ECO:0000256" key="2">
    <source>
        <dbReference type="SAM" id="Phobius"/>
    </source>
</evidence>
<evidence type="ECO:0000313" key="3">
    <source>
        <dbReference type="EMBL" id="KAK4444873.1"/>
    </source>
</evidence>
<evidence type="ECO:0008006" key="5">
    <source>
        <dbReference type="Google" id="ProtNLM"/>
    </source>
</evidence>
<feature type="transmembrane region" description="Helical" evidence="2">
    <location>
        <begin position="800"/>
        <end position="825"/>
    </location>
</feature>
<protein>
    <recommendedName>
        <fullName evidence="5">Zonadhesin</fullName>
    </recommendedName>
</protein>
<sequence>MSYRTHQHALPGGGSPAPYITSAVHTGHRFGPDDYDKDYKSAVEVQYVEAPYPRRISVPRRRAAPDYKPFPLRWQFLAVTVALIAAVIGAVASACAVLPAEVDRGFVPSARSLAVRSPAAQRARIQRRNDTEPAASPSVPTPTATLPPAVSLPVPIPAATSSPVSWPSNAPTAAREPNTALTTDEAGRILLPGGEEATQWVGGAVPSASGFYTVEIRGSMTTLTTTASFYSVYRPPDTNYASGTASVTYTDEWSEGGDMTAALGPPLRSMPMTTKVPVSDPRAPSTRASSLYAGLVTTLTSTVSAPITTTKVASDEYIAGLPGWVPTRVGETSMTVLLPGAPGVRTSVVTETNIIGSLTTITTVVVDGLPQYMRADVVTLPSAMGTPATTVTRLIREIPPAYARPSVITVTNAEGVPITTVTSTPRPMSTPRTIIETDARGRPTLTYVTSISATPRVVTYTDSRGVPTETATEYPVNPTDEPPVSFGSVVKVYEVSQGAYFVGFFLPPIISGLLTIPIRMIDLSAKQFQPWHELTRVRGVTADQSLCLRTGGFHGLVSGVRSLAGGQALLFLTTLLTICSIVLVPLSSEAIALKLHGSCTKTDFRGCAMSLGVFLGPAKAALALLVCMVVLILLILVALKRWKSGVTANPWTIAGIASLSMSREVRTLFCQLPKGVKGRIEHKKMIRALSGKTFKLGYFSDYPGVPEYGIVIHREVAPGLPKVGSKLSLYLKKSRESMRPNNGSEENSEEYHLPFLMLSFTWRIVFLLFLSGVLVVILYYNNTGGDTPFERFMATQGFGVRALFTLIGVGITFYWSSFFTSLAILSPYHLLSQEPQPAERSLLLSAPLHAITGIRSAVRRGNPFLVLVAITSIMAEFMPILLNNVPFRLTQTYTTHMVCTWMAVAILCFMWLVVAGSFFVSWPHMPVDPSTIAGAMYYVCDSKMLSSFEGLSVLPKAQRDLKVCEMGAKFRFGSMTGVSGGRRIGVDRVHDPT</sequence>
<feature type="transmembrane region" description="Helical" evidence="2">
    <location>
        <begin position="760"/>
        <end position="780"/>
    </location>
</feature>
<name>A0AAV9G9V1_9PEZI</name>
<feature type="transmembrane region" description="Helical" evidence="2">
    <location>
        <begin position="864"/>
        <end position="882"/>
    </location>
</feature>
<dbReference type="Proteomes" id="UP001321760">
    <property type="component" value="Unassembled WGS sequence"/>
</dbReference>
<keyword evidence="2" id="KW-0812">Transmembrane</keyword>
<dbReference type="AlphaFoldDB" id="A0AAV9G9V1"/>